<dbReference type="Proteomes" id="UP000530514">
    <property type="component" value="Unassembled WGS sequence"/>
</dbReference>
<dbReference type="PROSITE" id="PS51779">
    <property type="entry name" value="POTRA"/>
    <property type="match status" value="1"/>
</dbReference>
<dbReference type="PANTHER" id="PTHR37820">
    <property type="entry name" value="CELL DIVISION PROTEIN DIVIB"/>
    <property type="match status" value="1"/>
</dbReference>
<dbReference type="Gene3D" id="3.10.20.310">
    <property type="entry name" value="membrane protein fhac"/>
    <property type="match status" value="1"/>
</dbReference>
<dbReference type="AlphaFoldDB" id="A0A7W2AHT9"/>
<dbReference type="InterPro" id="IPR013685">
    <property type="entry name" value="POTRA_FtsQ_type"/>
</dbReference>
<comment type="subcellular location">
    <subcellularLocation>
        <location evidence="1">Membrane</location>
    </subcellularLocation>
</comment>
<keyword evidence="3" id="KW-0132">Cell division</keyword>
<evidence type="ECO:0000313" key="11">
    <source>
        <dbReference type="Proteomes" id="UP000530514"/>
    </source>
</evidence>
<evidence type="ECO:0000256" key="2">
    <source>
        <dbReference type="ARBA" id="ARBA00022475"/>
    </source>
</evidence>
<evidence type="ECO:0000259" key="9">
    <source>
        <dbReference type="PROSITE" id="PS51779"/>
    </source>
</evidence>
<keyword evidence="2" id="KW-1003">Cell membrane</keyword>
<gene>
    <name evidence="10" type="ORF">H1164_06405</name>
</gene>
<keyword evidence="7" id="KW-0131">Cell cycle</keyword>
<accession>A0A7W2AHT9</accession>
<dbReference type="Gene3D" id="3.40.50.10960">
    <property type="match status" value="1"/>
</dbReference>
<feature type="transmembrane region" description="Helical" evidence="8">
    <location>
        <begin position="20"/>
        <end position="39"/>
    </location>
</feature>
<dbReference type="InterPro" id="IPR050487">
    <property type="entry name" value="FtsQ_DivIB"/>
</dbReference>
<dbReference type="GO" id="GO:0005886">
    <property type="term" value="C:plasma membrane"/>
    <property type="evidence" value="ECO:0007669"/>
    <property type="project" value="TreeGrafter"/>
</dbReference>
<evidence type="ECO:0000313" key="10">
    <source>
        <dbReference type="EMBL" id="MBA4542535.1"/>
    </source>
</evidence>
<dbReference type="InterPro" id="IPR034746">
    <property type="entry name" value="POTRA"/>
</dbReference>
<evidence type="ECO:0000256" key="7">
    <source>
        <dbReference type="ARBA" id="ARBA00023306"/>
    </source>
</evidence>
<dbReference type="OrthoDB" id="1819027at2"/>
<name>A0A7W2AHT9_9BACL</name>
<evidence type="ECO:0000256" key="5">
    <source>
        <dbReference type="ARBA" id="ARBA00022989"/>
    </source>
</evidence>
<dbReference type="EMBL" id="JACEIP010000007">
    <property type="protein sequence ID" value="MBA4542535.1"/>
    <property type="molecule type" value="Genomic_DNA"/>
</dbReference>
<sequence>MVERVPPFRSRVGKKRSPAPWMFAFIFLFFTGMFIVLFLRSPLSKIERIDIVGNHLVSSGEILHKAKIFKGISYFGVNREHIEKSLETMPEIKNATVTTTFPNQIYIQVQEKTPVAMFRSSYQELFPILSDGTILLNRTASVEASVPVFEGWKPSNSTLRQAVLQLAKLPGSIRRECETVRPVSGQADQVEIDSKRKHRIFVRVRNLSEMMLYYPSFYKHPSGTLFLLESVWFIPDHKAKEGA</sequence>
<dbReference type="RefSeq" id="WP_033100246.1">
    <property type="nucleotide sequence ID" value="NZ_JACEIP010000007.1"/>
</dbReference>
<evidence type="ECO:0000256" key="4">
    <source>
        <dbReference type="ARBA" id="ARBA00022692"/>
    </source>
</evidence>
<proteinExistence type="predicted"/>
<feature type="domain" description="POTRA" evidence="9">
    <location>
        <begin position="44"/>
        <end position="112"/>
    </location>
</feature>
<keyword evidence="4 8" id="KW-0812">Transmembrane</keyword>
<protein>
    <submittedName>
        <fullName evidence="10">FtsQ-type POTRA domain-containing protein</fullName>
    </submittedName>
</protein>
<evidence type="ECO:0000256" key="3">
    <source>
        <dbReference type="ARBA" id="ARBA00022618"/>
    </source>
</evidence>
<keyword evidence="11" id="KW-1185">Reference proteome</keyword>
<keyword evidence="5 8" id="KW-1133">Transmembrane helix</keyword>
<dbReference type="Pfam" id="PF08478">
    <property type="entry name" value="POTRA_1"/>
    <property type="match status" value="1"/>
</dbReference>
<keyword evidence="6 8" id="KW-0472">Membrane</keyword>
<organism evidence="10 11">
    <name type="scientific">Thermoactinomyces daqus</name>
    <dbReference type="NCBI Taxonomy" id="1329516"/>
    <lineage>
        <taxon>Bacteria</taxon>
        <taxon>Bacillati</taxon>
        <taxon>Bacillota</taxon>
        <taxon>Bacilli</taxon>
        <taxon>Bacillales</taxon>
        <taxon>Thermoactinomycetaceae</taxon>
        <taxon>Thermoactinomyces</taxon>
    </lineage>
</organism>
<evidence type="ECO:0000256" key="6">
    <source>
        <dbReference type="ARBA" id="ARBA00023136"/>
    </source>
</evidence>
<dbReference type="GO" id="GO:0051301">
    <property type="term" value="P:cell division"/>
    <property type="evidence" value="ECO:0007669"/>
    <property type="project" value="UniProtKB-KW"/>
</dbReference>
<reference evidence="10 11" key="1">
    <citation type="submission" date="2020-07" db="EMBL/GenBank/DDBJ databases">
        <authorList>
            <person name="Feng H."/>
        </authorList>
    </citation>
    <scope>NUCLEOTIDE SEQUENCE [LARGE SCALE GENOMIC DNA]</scope>
    <source>
        <strain evidence="11">s-11</strain>
    </source>
</reference>
<comment type="caution">
    <text evidence="10">The sequence shown here is derived from an EMBL/GenBank/DDBJ whole genome shotgun (WGS) entry which is preliminary data.</text>
</comment>
<evidence type="ECO:0000256" key="1">
    <source>
        <dbReference type="ARBA" id="ARBA00004370"/>
    </source>
</evidence>
<dbReference type="PANTHER" id="PTHR37820:SF1">
    <property type="entry name" value="CELL DIVISION PROTEIN FTSQ"/>
    <property type="match status" value="1"/>
</dbReference>
<evidence type="ECO:0000256" key="8">
    <source>
        <dbReference type="SAM" id="Phobius"/>
    </source>
</evidence>